<dbReference type="EMBL" id="JBJGBS010000019">
    <property type="protein sequence ID" value="MFO3704676.1"/>
    <property type="molecule type" value="Genomic_DNA"/>
</dbReference>
<dbReference type="GO" id="GO:0009228">
    <property type="term" value="P:thiamine biosynthetic process"/>
    <property type="evidence" value="ECO:0007669"/>
    <property type="project" value="UniProtKB-KW"/>
</dbReference>
<keyword evidence="2" id="KW-0460">Magnesium</keyword>
<dbReference type="EMBL" id="MDEC01000002">
    <property type="protein sequence ID" value="PPU66225.1"/>
    <property type="molecule type" value="Genomic_DNA"/>
</dbReference>
<dbReference type="PIRSF" id="PIRSF005303">
    <property type="entry name" value="Thiam_monoph_kin"/>
    <property type="match status" value="1"/>
</dbReference>
<feature type="domain" description="PurM-like C-terminal" evidence="4">
    <location>
        <begin position="147"/>
        <end position="305"/>
    </location>
</feature>
<evidence type="ECO:0000259" key="3">
    <source>
        <dbReference type="Pfam" id="PF00586"/>
    </source>
</evidence>
<protein>
    <recommendedName>
        <fullName evidence="2">Thiamine-monophosphate kinase</fullName>
        <shortName evidence="2">TMP kinase</shortName>
        <shortName evidence="2">Thiamine-phosphate kinase</shortName>
        <ecNumber evidence="2">2.7.4.16</ecNumber>
    </recommendedName>
</protein>
<dbReference type="InterPro" id="IPR036676">
    <property type="entry name" value="PurM-like_C_sf"/>
</dbReference>
<feature type="binding site" evidence="2">
    <location>
        <position position="51"/>
    </location>
    <ligand>
        <name>substrate</name>
    </ligand>
</feature>
<comment type="pathway">
    <text evidence="2">Cofactor biosynthesis; thiamine diphosphate biosynthesis; thiamine diphosphate from thiamine phosphate: step 1/1.</text>
</comment>
<keyword evidence="8" id="KW-1185">Reference proteome</keyword>
<comment type="caution">
    <text evidence="2">Lacks conserved residue(s) required for the propagation of feature annotation.</text>
</comment>
<dbReference type="InterPro" id="IPR010918">
    <property type="entry name" value="PurM-like_C_dom"/>
</dbReference>
<feature type="binding site" evidence="2">
    <location>
        <position position="263"/>
    </location>
    <ligand>
        <name>substrate</name>
    </ligand>
</feature>
<dbReference type="UniPathway" id="UPA00060">
    <property type="reaction ID" value="UER00142"/>
</dbReference>
<evidence type="ECO:0000313" key="8">
    <source>
        <dbReference type="Proteomes" id="UP001637990"/>
    </source>
</evidence>
<dbReference type="EC" id="2.7.4.16" evidence="2"/>
<dbReference type="OrthoDB" id="9802811at2"/>
<dbReference type="SUPFAM" id="SSF56042">
    <property type="entry name" value="PurM C-terminal domain-like"/>
    <property type="match status" value="1"/>
</dbReference>
<dbReference type="AlphaFoldDB" id="A0A2S7CXB5"/>
<dbReference type="InterPro" id="IPR016188">
    <property type="entry name" value="PurM-like_N"/>
</dbReference>
<dbReference type="Proteomes" id="UP000237872">
    <property type="component" value="Unassembled WGS sequence"/>
</dbReference>
<comment type="caution">
    <text evidence="6">The sequence shown here is derived from an EMBL/GenBank/DDBJ whole genome shotgun (WGS) entry which is preliminary data.</text>
</comment>
<evidence type="ECO:0000256" key="2">
    <source>
        <dbReference type="HAMAP-Rule" id="MF_02128"/>
    </source>
</evidence>
<feature type="binding site" evidence="2">
    <location>
        <position position="44"/>
    </location>
    <ligand>
        <name>Mg(2+)</name>
        <dbReference type="ChEBI" id="CHEBI:18420"/>
        <label>2</label>
    </ligand>
</feature>
<evidence type="ECO:0000313" key="6">
    <source>
        <dbReference type="EMBL" id="PPU66225.1"/>
    </source>
</evidence>
<sequence length="324" mass="33915">MPEFDLIARLRARIAARADVPLGIGDDAALLQPPAGEQLAITADTLNAGVHFPHETQAADVGWKTLAVNLSDLAAMGAQPRWCTLSLSLPSDDLAWVDGFADGFFALADAHDIALVGGDTTRGPLSCAVTAIGSVPPGAALRRDAARVGDDVWITGAPGEAAAALSLWQAGRLDVTQVAANPLHETWRGRLLRPRPRVQAGLRLRGLAHACVDVSDGLLADLGHLCERSGVGAQILSAALPPMPRGADFDAPTWLGWQLGGGDDYELCFTAAAQHRDAVQQAMAFAGVAATRIGRIVATPGVVVHDADGNPWHPTQRGYQHFVG</sequence>
<keyword evidence="2" id="KW-0067">ATP-binding</keyword>
<proteinExistence type="inferred from homology"/>
<dbReference type="CDD" id="cd02194">
    <property type="entry name" value="ThiL"/>
    <property type="match status" value="1"/>
</dbReference>
<feature type="binding site" evidence="2">
    <location>
        <position position="72"/>
    </location>
    <ligand>
        <name>Mg(2+)</name>
        <dbReference type="ChEBI" id="CHEBI:18420"/>
        <label>2</label>
    </ligand>
</feature>
<dbReference type="InterPro" id="IPR006283">
    <property type="entry name" value="ThiL-like"/>
</dbReference>
<feature type="binding site" evidence="2">
    <location>
        <position position="72"/>
    </location>
    <ligand>
        <name>Mg(2+)</name>
        <dbReference type="ChEBI" id="CHEBI:18420"/>
        <label>4</label>
    </ligand>
</feature>
<keyword evidence="2" id="KW-0547">Nucleotide-binding</keyword>
<dbReference type="GO" id="GO:0009229">
    <property type="term" value="P:thiamine diphosphate biosynthetic process"/>
    <property type="evidence" value="ECO:0007669"/>
    <property type="project" value="UniProtKB-UniRule"/>
</dbReference>
<dbReference type="PANTHER" id="PTHR30270">
    <property type="entry name" value="THIAMINE-MONOPHOSPHATE KINASE"/>
    <property type="match status" value="1"/>
</dbReference>
<organism evidence="6 7">
    <name type="scientific">Xanthomonas codiaei</name>
    <dbReference type="NCBI Taxonomy" id="56463"/>
    <lineage>
        <taxon>Bacteria</taxon>
        <taxon>Pseudomonadati</taxon>
        <taxon>Pseudomonadota</taxon>
        <taxon>Gammaproteobacteria</taxon>
        <taxon>Lysobacterales</taxon>
        <taxon>Lysobacteraceae</taxon>
        <taxon>Xanthomonas</taxon>
    </lineage>
</organism>
<dbReference type="NCBIfam" id="TIGR01379">
    <property type="entry name" value="thiL"/>
    <property type="match status" value="1"/>
</dbReference>
<feature type="binding site" evidence="2">
    <location>
        <position position="27"/>
    </location>
    <ligand>
        <name>Mg(2+)</name>
        <dbReference type="ChEBI" id="CHEBI:18420"/>
        <label>4</label>
    </ligand>
</feature>
<comment type="catalytic activity">
    <reaction evidence="2">
        <text>thiamine phosphate + ATP = thiamine diphosphate + ADP</text>
        <dbReference type="Rhea" id="RHEA:15913"/>
        <dbReference type="ChEBI" id="CHEBI:30616"/>
        <dbReference type="ChEBI" id="CHEBI:37575"/>
        <dbReference type="ChEBI" id="CHEBI:58937"/>
        <dbReference type="ChEBI" id="CHEBI:456216"/>
        <dbReference type="EC" id="2.7.4.16"/>
    </reaction>
</comment>
<keyword evidence="2" id="KW-0479">Metal-binding</keyword>
<dbReference type="SUPFAM" id="SSF55326">
    <property type="entry name" value="PurM N-terminal domain-like"/>
    <property type="match status" value="1"/>
</dbReference>
<dbReference type="Pfam" id="PF00586">
    <property type="entry name" value="AIRS"/>
    <property type="match status" value="1"/>
</dbReference>
<feature type="binding site" evidence="2">
    <location>
        <position position="44"/>
    </location>
    <ligand>
        <name>Mg(2+)</name>
        <dbReference type="ChEBI" id="CHEBI:18420"/>
        <label>1</label>
    </ligand>
</feature>
<feature type="binding site" evidence="2">
    <location>
        <position position="72"/>
    </location>
    <ligand>
        <name>Mg(2+)</name>
        <dbReference type="ChEBI" id="CHEBI:18420"/>
        <label>3</label>
    </ligand>
</feature>
<keyword evidence="2 5" id="KW-0808">Transferase</keyword>
<dbReference type="Gene3D" id="3.30.1330.10">
    <property type="entry name" value="PurM-like, N-terminal domain"/>
    <property type="match status" value="1"/>
</dbReference>
<dbReference type="Proteomes" id="UP001637990">
    <property type="component" value="Unassembled WGS sequence"/>
</dbReference>
<dbReference type="HAMAP" id="MF_02128">
    <property type="entry name" value="TMP_kinase"/>
    <property type="match status" value="1"/>
</dbReference>
<feature type="binding site" evidence="2">
    <location>
        <begin position="118"/>
        <end position="119"/>
    </location>
    <ligand>
        <name>ATP</name>
        <dbReference type="ChEBI" id="CHEBI:30616"/>
    </ligand>
</feature>
<dbReference type="Pfam" id="PF02769">
    <property type="entry name" value="AIRS_C"/>
    <property type="match status" value="1"/>
</dbReference>
<dbReference type="GO" id="GO:0005524">
    <property type="term" value="F:ATP binding"/>
    <property type="evidence" value="ECO:0007669"/>
    <property type="project" value="UniProtKB-UniRule"/>
</dbReference>
<evidence type="ECO:0000313" key="7">
    <source>
        <dbReference type="Proteomes" id="UP000237872"/>
    </source>
</evidence>
<dbReference type="PANTHER" id="PTHR30270:SF0">
    <property type="entry name" value="THIAMINE-MONOPHOSPHATE KINASE"/>
    <property type="match status" value="1"/>
</dbReference>
<keyword evidence="2 6" id="KW-0418">Kinase</keyword>
<comment type="miscellaneous">
    <text evidence="2">Reaction mechanism of ThiL seems to utilize a direct, inline transfer of the gamma-phosphate of ATP to TMP rather than a phosphorylated enzyme intermediate.</text>
</comment>
<feature type="binding site" evidence="2">
    <location>
        <position position="213"/>
    </location>
    <ligand>
        <name>Mg(2+)</name>
        <dbReference type="ChEBI" id="CHEBI:18420"/>
        <label>3</label>
    </ligand>
</feature>
<feature type="binding site" evidence="2">
    <location>
        <position position="216"/>
    </location>
    <ligand>
        <name>Mg(2+)</name>
        <dbReference type="ChEBI" id="CHEBI:18420"/>
        <label>5</label>
    </ligand>
</feature>
<feature type="binding site" evidence="2">
    <location>
        <position position="215"/>
    </location>
    <ligand>
        <name>ATP</name>
        <dbReference type="ChEBI" id="CHEBI:30616"/>
    </ligand>
</feature>
<dbReference type="GO" id="GO:0009030">
    <property type="term" value="F:thiamine-phosphate kinase activity"/>
    <property type="evidence" value="ECO:0007669"/>
    <property type="project" value="UniProtKB-UniRule"/>
</dbReference>
<comment type="similarity">
    <text evidence="2">Belongs to the thiamine-monophosphate kinase family.</text>
</comment>
<dbReference type="RefSeq" id="WP_104539296.1">
    <property type="nucleotide sequence ID" value="NZ_JBJGBS010000019.1"/>
</dbReference>
<evidence type="ECO:0000313" key="5">
    <source>
        <dbReference type="EMBL" id="MFO3704676.1"/>
    </source>
</evidence>
<reference evidence="6 7" key="1">
    <citation type="submission" date="2016-08" db="EMBL/GenBank/DDBJ databases">
        <authorList>
            <person name="Seilhamer J.J."/>
        </authorList>
    </citation>
    <scope>NUCLEOTIDE SEQUENCE [LARGE SCALE GENOMIC DNA]</scope>
    <source>
        <strain evidence="6 7">CFBP4690</strain>
    </source>
</reference>
<evidence type="ECO:0000259" key="4">
    <source>
        <dbReference type="Pfam" id="PF02769"/>
    </source>
</evidence>
<dbReference type="InterPro" id="IPR036921">
    <property type="entry name" value="PurM-like_N_sf"/>
</dbReference>
<feature type="domain" description="PurM-like N-terminal" evidence="3">
    <location>
        <begin position="25"/>
        <end position="135"/>
    </location>
</feature>
<reference evidence="5 8" key="2">
    <citation type="submission" date="2024-11" db="EMBL/GenBank/DDBJ databases">
        <title>Genome sequencing of Xanthomonas codiaei.</title>
        <authorList>
            <person name="Studholme D.J."/>
        </authorList>
    </citation>
    <scope>NUCLEOTIDE SEQUENCE [LARGE SCALE GENOMIC DNA]</scope>
    <source>
        <strain evidence="5 8">NCPPB 4350</strain>
    </source>
</reference>
<name>A0A2S7CXB5_9XANT</name>
<feature type="binding site" evidence="2">
    <location>
        <position position="143"/>
    </location>
    <ligand>
        <name>ATP</name>
        <dbReference type="ChEBI" id="CHEBI:30616"/>
    </ligand>
</feature>
<accession>A0A2S7CXB5</accession>
<feature type="binding site" evidence="2">
    <location>
        <position position="27"/>
    </location>
    <ligand>
        <name>Mg(2+)</name>
        <dbReference type="ChEBI" id="CHEBI:18420"/>
        <label>3</label>
    </ligand>
</feature>
<keyword evidence="1 2" id="KW-0784">Thiamine biosynthesis</keyword>
<feature type="binding site" evidence="2">
    <location>
        <position position="42"/>
    </location>
    <ligand>
        <name>Mg(2+)</name>
        <dbReference type="ChEBI" id="CHEBI:18420"/>
        <label>4</label>
    </ligand>
</feature>
<dbReference type="GO" id="GO:0000287">
    <property type="term" value="F:magnesium ion binding"/>
    <property type="evidence" value="ECO:0007669"/>
    <property type="project" value="UniProtKB-UniRule"/>
</dbReference>
<feature type="binding site" evidence="2">
    <location>
        <position position="119"/>
    </location>
    <ligand>
        <name>Mg(2+)</name>
        <dbReference type="ChEBI" id="CHEBI:18420"/>
        <label>1</label>
    </ligand>
</feature>
<evidence type="ECO:0000256" key="1">
    <source>
        <dbReference type="ARBA" id="ARBA00022977"/>
    </source>
</evidence>
<feature type="binding site" evidence="2">
    <location>
        <position position="319"/>
    </location>
    <ligand>
        <name>substrate</name>
    </ligand>
</feature>
<gene>
    <name evidence="2 6" type="primary">thiL</name>
    <name evidence="5" type="ORF">ACI6Q5_06745</name>
    <name evidence="6" type="ORF">XcodCFBP4690_01405</name>
</gene>
<dbReference type="Gene3D" id="3.90.650.10">
    <property type="entry name" value="PurM-like C-terminal domain"/>
    <property type="match status" value="1"/>
</dbReference>
<comment type="function">
    <text evidence="2">Catalyzes the ATP-dependent phosphorylation of thiamine-monophosphate (TMP) to form thiamine-pyrophosphate (TPP), the active form of vitamin B1.</text>
</comment>